<dbReference type="InterPro" id="IPR047104">
    <property type="entry name" value="BLTP1_N"/>
</dbReference>
<feature type="region of interest" description="Disordered" evidence="1">
    <location>
        <begin position="1281"/>
        <end position="1308"/>
    </location>
</feature>
<dbReference type="Gene3D" id="3.40.50.300">
    <property type="entry name" value="P-loop containing nucleotide triphosphate hydrolases"/>
    <property type="match status" value="1"/>
</dbReference>
<evidence type="ECO:0000313" key="5">
    <source>
        <dbReference type="Proteomes" id="UP001266305"/>
    </source>
</evidence>
<feature type="region of interest" description="Disordered" evidence="1">
    <location>
        <begin position="1150"/>
        <end position="1190"/>
    </location>
</feature>
<gene>
    <name evidence="4" type="primary">BLTP1</name>
    <name evidence="4" type="ORF">P7K49_006799</name>
</gene>
<comment type="caution">
    <text evidence="4">The sequence shown here is derived from an EMBL/GenBank/DDBJ whole genome shotgun (WGS) entry which is preliminary data.</text>
</comment>
<protein>
    <submittedName>
        <fullName evidence="4">Bridge-like lipid transfer protein member 1</fullName>
    </submittedName>
</protein>
<dbReference type="Pfam" id="PF25039">
    <property type="entry name" value="BLTP1_M"/>
    <property type="match status" value="1"/>
</dbReference>
<feature type="region of interest" description="Disordered" evidence="1">
    <location>
        <begin position="1402"/>
        <end position="1429"/>
    </location>
</feature>
<sequence>MDKGYKKEVSENMVNSFDNKALTVVPFFYGTLWLTYPKAETRLYITVNDFEFHVYNRSDLYGRLQELFGLEPTIIPPKKEDDKTRENGRTRTQSKIERVKVKTESQDPTSSWRSLIPVIKVNVSTGRLAFGNHYQPQTLCINFDDAFLTYTTKPPSSHLDQFMHIVKGKLENVRVMLVPSPRYVGLQNDEPPRLMGEGFVVMQSNDVDIYYYMDEPGLVPEETEENIEGEMSSEDCKLQDLPPCWGLDIVCGKGTDFNYGPWADRQRDCLWKFFFPPDYQVLKVSEIAQPGRPRQILAFELRMNIIADATIDLLFTKNRETNAVHVNVGAGSYLEINIPMTVEENGYTPAIKGQLLHVDATTSMQYRTLLEAEMLAFHINASYPRIWNMPQTWQCELEVYKATYHFIFAQKNFFTVYLAACGETLNIDFSLPFTDFVPATCNTKFSLRGEDVDLHLFLPDCHPSKYSLFMLVKNCHQNKMIHDTGIPAECQSGQKTVKPKWRNITQEKAGWVECWTVPSVMLTIDYTWHPIYPQKADEQLKQSLSEMEETMLSVLRPSQKGSDRVVSSPSTSSRPPIDPSELPPDKLHVEMELSPDSQITLYGPLLNAFLCIKEKHGSLLLENCIIKTVIKISSRFLAESVIRRWTAIENRGKELENYFGEDDMYMDFEEVISSPVLSLSTSSSSGWTAVGMENDKKENESSANTDTTIPKNFFLLLLLYYLVFIQREASHSVYSQGSNLVSVALSCQARRQSSHYLPAEAALCYRGVRPAAMGLRPTVQRPPVDEVLREGHINLSGLQLRAHAMFSAEGLPLGSDSLEYAWLIDVQAGSLTAKVTAPQLACLLEWGQTFVFHVVCREYELERPKSVIICQHGIDRRFCESKLSCIPGPCPTSDDLKYTMTRIAVDGADIYIVEHGCATNIKMGAIRVANCNLHNQSVGEGISAAIQDFQVRQYIEQVNNCRIGLQPAVLRRAYWLEAGSANLGLITVDIALAADHHSKHEAQRHFLETHDARTKRFFGGTITGLDFFKLEELTPSSSSAFSSTSTESDMYYGQSLLQPGEWIITKEIPKIIDGNMNVMKRKEWENKSVGIEVERKTQHLSLQVPLRSHSSSSSSEENSSSSAAQPLLAGEKESPSVADDHLVQKEFLHGTKRDDGQASIPTEISGNSPVSPNTQDKSVGQSPLRSPLKRQASVCSTRLGSTKSLTAAFYGDKQPVTVGVQFSSDVSRSDENVLDSPKQRRSFGSFPYTPSADSNSFHQYRSMDSSMSMADSEAYFSAAEEFEPISSDEGPGTYPGRKKKKKQTQQIDYSRGSIYHSVEGPLTGHGESIQDSRTLPFKTHPSQASFVSALGGEDDVIEHLYIVEGEKTVESEQITPQQPVMNCYQTYLTQFQVINWSVKHPTNKRTSKSSLHRPLDLDTPTSEESSSSFEQLSVPTFKVIKQGLTANSLLDRGMQLSGSTSNTPYTPLDKKLTDNTDDETLTEEWTLDQPVSQTRTTAIVEVKGTVDIVLTPLVAEALDRYIEAMVHCASTRHPAAIVDDLHAKVLREAVQNSKTTFSENLSSKQDVRGTKPEHPTIGTTNQGQAQTNLTIKQDNVTIKGLQTNVSIPKVNLCLLQASVEESPTTAPSRSVTHVSLVALCFDRIATQVRMNRGVVEETSNNAEPGRTSNFDRYVHATKMQPQSSGSLRSNAGAEKGKEIAAKLLRQVQVAPALLCGAKLGWQHWRLAHAMECHHQIEESNQPVKSESTRATVRTGLDLKANKTFAYHKDMPLIFIGGVPRSGTTLMRAMLDAHPDIRYGEETRVIP</sequence>
<evidence type="ECO:0000259" key="2">
    <source>
        <dbReference type="Pfam" id="PF20413"/>
    </source>
</evidence>
<proteinExistence type="predicted"/>
<dbReference type="Pfam" id="PF13469">
    <property type="entry name" value="Sulfotransfer_3"/>
    <property type="match status" value="1"/>
</dbReference>
<feature type="region of interest" description="Disordered" evidence="1">
    <location>
        <begin position="556"/>
        <end position="585"/>
    </location>
</feature>
<evidence type="ECO:0000259" key="3">
    <source>
        <dbReference type="Pfam" id="PF25039"/>
    </source>
</evidence>
<feature type="region of interest" description="Disordered" evidence="1">
    <location>
        <begin position="1455"/>
        <end position="1475"/>
    </location>
</feature>
<feature type="compositionally biased region" description="Polar residues" evidence="1">
    <location>
        <begin position="1456"/>
        <end position="1465"/>
    </location>
</feature>
<feature type="domain" description="Bridge-like lipid transfer protein family member 1 middle region" evidence="3">
    <location>
        <begin position="1493"/>
        <end position="1703"/>
    </location>
</feature>
<dbReference type="Proteomes" id="UP001266305">
    <property type="component" value="Unassembled WGS sequence"/>
</dbReference>
<feature type="domain" description="Bridge-like lipid transfer protein family member 1 N-terminal" evidence="2">
    <location>
        <begin position="656"/>
        <end position="1018"/>
    </location>
</feature>
<feature type="domain" description="Bridge-like lipid transfer protein family member 1 N-terminal" evidence="2">
    <location>
        <begin position="416"/>
        <end position="617"/>
    </location>
</feature>
<evidence type="ECO:0000313" key="4">
    <source>
        <dbReference type="EMBL" id="KAK2116173.1"/>
    </source>
</evidence>
<feature type="compositionally biased region" description="Polar residues" evidence="1">
    <location>
        <begin position="1159"/>
        <end position="1184"/>
    </location>
</feature>
<dbReference type="InterPro" id="IPR027417">
    <property type="entry name" value="P-loop_NTPase"/>
</dbReference>
<feature type="compositionally biased region" description="Basic residues" evidence="1">
    <location>
        <begin position="1402"/>
        <end position="1411"/>
    </location>
</feature>
<feature type="region of interest" description="Disordered" evidence="1">
    <location>
        <begin position="1224"/>
        <end position="1257"/>
    </location>
</feature>
<dbReference type="InterPro" id="IPR056741">
    <property type="entry name" value="BLTP1_M"/>
</dbReference>
<organism evidence="4 5">
    <name type="scientific">Saguinus oedipus</name>
    <name type="common">Cotton-top tamarin</name>
    <name type="synonym">Oedipomidas oedipus</name>
    <dbReference type="NCBI Taxonomy" id="9490"/>
    <lineage>
        <taxon>Eukaryota</taxon>
        <taxon>Metazoa</taxon>
        <taxon>Chordata</taxon>
        <taxon>Craniata</taxon>
        <taxon>Vertebrata</taxon>
        <taxon>Euteleostomi</taxon>
        <taxon>Mammalia</taxon>
        <taxon>Eutheria</taxon>
        <taxon>Euarchontoglires</taxon>
        <taxon>Primates</taxon>
        <taxon>Haplorrhini</taxon>
        <taxon>Platyrrhini</taxon>
        <taxon>Cebidae</taxon>
        <taxon>Callitrichinae</taxon>
        <taxon>Saguinus</taxon>
    </lineage>
</organism>
<dbReference type="SUPFAM" id="SSF52540">
    <property type="entry name" value="P-loop containing nucleoside triphosphate hydrolases"/>
    <property type="match status" value="1"/>
</dbReference>
<feature type="compositionally biased region" description="Low complexity" evidence="1">
    <location>
        <begin position="564"/>
        <end position="575"/>
    </location>
</feature>
<feature type="domain" description="Bridge-like lipid transfer protein family member 1 N-terminal" evidence="2">
    <location>
        <begin position="37"/>
        <end position="415"/>
    </location>
</feature>
<keyword evidence="5" id="KW-1185">Reference proteome</keyword>
<name>A0ABQ9W3G6_SAGOE</name>
<dbReference type="InterPro" id="IPR033616">
    <property type="entry name" value="BLTP1"/>
</dbReference>
<feature type="region of interest" description="Disordered" evidence="1">
    <location>
        <begin position="1556"/>
        <end position="1583"/>
    </location>
</feature>
<feature type="compositionally biased region" description="Basic and acidic residues" evidence="1">
    <location>
        <begin position="1565"/>
        <end position="1574"/>
    </location>
</feature>
<feature type="compositionally biased region" description="Low complexity" evidence="1">
    <location>
        <begin position="1108"/>
        <end position="1122"/>
    </location>
</feature>
<dbReference type="PANTHER" id="PTHR31640">
    <property type="entry name" value="TRANSMEMBRANE PROTEIN KIAA1109"/>
    <property type="match status" value="1"/>
</dbReference>
<evidence type="ECO:0000256" key="1">
    <source>
        <dbReference type="SAM" id="MobiDB-lite"/>
    </source>
</evidence>
<dbReference type="PANTHER" id="PTHR31640:SF1">
    <property type="entry name" value="BRIDGE-LIKE LIPID TRANSFER PROTEIN FAMILY MEMBER 1"/>
    <property type="match status" value="1"/>
</dbReference>
<reference evidence="4 5" key="1">
    <citation type="submission" date="2023-05" db="EMBL/GenBank/DDBJ databases">
        <title>B98-5 Cell Line De Novo Hybrid Assembly: An Optical Mapping Approach.</title>
        <authorList>
            <person name="Kananen K."/>
            <person name="Auerbach J.A."/>
            <person name="Kautto E."/>
            <person name="Blachly J.S."/>
        </authorList>
    </citation>
    <scope>NUCLEOTIDE SEQUENCE [LARGE SCALE GENOMIC DNA]</scope>
    <source>
        <strain evidence="4">B95-8</strain>
        <tissue evidence="4">Cell line</tissue>
    </source>
</reference>
<dbReference type="EMBL" id="JASSZA010000003">
    <property type="protein sequence ID" value="KAK2116173.1"/>
    <property type="molecule type" value="Genomic_DNA"/>
</dbReference>
<dbReference type="Pfam" id="PF20413">
    <property type="entry name" value="BLTP1_N"/>
    <property type="match status" value="3"/>
</dbReference>
<accession>A0ABQ9W3G6</accession>
<feature type="region of interest" description="Disordered" evidence="1">
    <location>
        <begin position="1100"/>
        <end position="1136"/>
    </location>
</feature>